<dbReference type="GO" id="GO:0005743">
    <property type="term" value="C:mitochondrial inner membrane"/>
    <property type="evidence" value="ECO:0007669"/>
    <property type="project" value="TreeGrafter"/>
</dbReference>
<sequence>MTPPKPTKCDQYLSTFLVGVLIFGYSPTEAKRNVYLVKRELFFLPSRKGISHTTPDKNHTDCICGGNCPTRIQNNSNINGSSIKFQTFLTYFTTTELSNHGWRVLNTMLGDKDAINKERARLTDEMNRGYFADIAELKKHGGKISMANKTIVPAMVAVKFPPLEVNFSDGTSLKLPISTSQDKEVEDRKVVVSGATLLCLSFRANSQLLFFKKNEKTLPKTISVPEDMNLCFIGLFTPGIRFGGYADGTLGIKVLTLPRRPTLPVEYETVTRVNICSNGALMNVEQWSKEVLSTSTVANTD</sequence>
<comment type="caution">
    <text evidence="1">The sequence shown here is derived from an EMBL/GenBank/DDBJ whole genome shotgun (WGS) entry which is preliminary data.</text>
</comment>
<proteinExistence type="predicted"/>
<organism evidence="1 2">
    <name type="scientific">Coptis chinensis</name>
    <dbReference type="NCBI Taxonomy" id="261450"/>
    <lineage>
        <taxon>Eukaryota</taxon>
        <taxon>Viridiplantae</taxon>
        <taxon>Streptophyta</taxon>
        <taxon>Embryophyta</taxon>
        <taxon>Tracheophyta</taxon>
        <taxon>Spermatophyta</taxon>
        <taxon>Magnoliopsida</taxon>
        <taxon>Ranunculales</taxon>
        <taxon>Ranunculaceae</taxon>
        <taxon>Coptidoideae</taxon>
        <taxon>Coptis</taxon>
    </lineage>
</organism>
<evidence type="ECO:0000313" key="2">
    <source>
        <dbReference type="Proteomes" id="UP000631114"/>
    </source>
</evidence>
<dbReference type="AlphaFoldDB" id="A0A835LIY5"/>
<dbReference type="GO" id="GO:0033615">
    <property type="term" value="P:mitochondrial proton-transporting ATP synthase complex assembly"/>
    <property type="evidence" value="ECO:0007669"/>
    <property type="project" value="TreeGrafter"/>
</dbReference>
<protein>
    <submittedName>
        <fullName evidence="1">Uncharacterized protein</fullName>
    </submittedName>
</protein>
<dbReference type="OrthoDB" id="17089at2759"/>
<dbReference type="PANTHER" id="PTHR28106">
    <property type="entry name" value="MITOCHONDRIAL ATPASE COMPLEX SUBUNIT ATP10"/>
    <property type="match status" value="1"/>
</dbReference>
<evidence type="ECO:0000313" key="1">
    <source>
        <dbReference type="EMBL" id="KAF9597308.1"/>
    </source>
</evidence>
<gene>
    <name evidence="1" type="ORF">IFM89_017092</name>
</gene>
<dbReference type="PANTHER" id="PTHR28106:SF1">
    <property type="entry name" value="MITOCHONDRIAL ATPASE COMPLEX SUBUNIT ATP10"/>
    <property type="match status" value="1"/>
</dbReference>
<dbReference type="InterPro" id="IPR007849">
    <property type="entry name" value="ATP10"/>
</dbReference>
<keyword evidence="2" id="KW-1185">Reference proteome</keyword>
<accession>A0A835LIY5</accession>
<name>A0A835LIY5_9MAGN</name>
<dbReference type="EMBL" id="JADFTS010000007">
    <property type="protein sequence ID" value="KAF9597308.1"/>
    <property type="molecule type" value="Genomic_DNA"/>
</dbReference>
<reference evidence="1 2" key="1">
    <citation type="submission" date="2020-10" db="EMBL/GenBank/DDBJ databases">
        <title>The Coptis chinensis genome and diversification of protoberbering-type alkaloids.</title>
        <authorList>
            <person name="Wang B."/>
            <person name="Shu S."/>
            <person name="Song C."/>
            <person name="Liu Y."/>
        </authorList>
    </citation>
    <scope>NUCLEOTIDE SEQUENCE [LARGE SCALE GENOMIC DNA]</scope>
    <source>
        <strain evidence="1">HL-2020</strain>
        <tissue evidence="1">Leaf</tissue>
    </source>
</reference>
<dbReference type="Pfam" id="PF05176">
    <property type="entry name" value="ATP-synt_10"/>
    <property type="match status" value="1"/>
</dbReference>
<dbReference type="Proteomes" id="UP000631114">
    <property type="component" value="Unassembled WGS sequence"/>
</dbReference>